<comment type="function">
    <text evidence="1">Needed for flagellar regrowth and assembly.</text>
</comment>
<evidence type="ECO:0000256" key="6">
    <source>
        <dbReference type="ARBA" id="ARBA00022927"/>
    </source>
</evidence>
<dbReference type="GO" id="GO:0015031">
    <property type="term" value="P:protein transport"/>
    <property type="evidence" value="ECO:0007669"/>
    <property type="project" value="UniProtKB-KW"/>
</dbReference>
<dbReference type="Pfam" id="PF02108">
    <property type="entry name" value="FliH"/>
    <property type="match status" value="1"/>
</dbReference>
<accession>A0A837JBL8</accession>
<dbReference type="GO" id="GO:0005829">
    <property type="term" value="C:cytosol"/>
    <property type="evidence" value="ECO:0007669"/>
    <property type="project" value="TreeGrafter"/>
</dbReference>
<keyword evidence="9" id="KW-0966">Cell projection</keyword>
<keyword evidence="4" id="KW-0813">Transport</keyword>
<keyword evidence="5" id="KW-1005">Bacterial flagellum biogenesis</keyword>
<reference evidence="9 10" key="1">
    <citation type="submission" date="2014-01" db="EMBL/GenBank/DDBJ databases">
        <title>Development of a Comparative Genomic Fingerprinting Assay for High Resolution Genotyping of Arcobacter butzleri.</title>
        <authorList>
            <person name="Webb A.L."/>
            <person name="Inglis G.D."/>
            <person name="Kruczkiewicz P."/>
            <person name="Selinger L.B."/>
            <person name="Taboada E.N."/>
        </authorList>
    </citation>
    <scope>NUCLEOTIDE SEQUENCE [LARGE SCALE GENOMIC DNA]</scope>
    <source>
        <strain evidence="9 10">L352</strain>
    </source>
</reference>
<keyword evidence="9" id="KW-0282">Flagellum</keyword>
<name>A0A837JBL8_9BACT</name>
<dbReference type="RefSeq" id="WP_046994827.1">
    <property type="nucleotide sequence ID" value="NZ_JAIT01000035.1"/>
</dbReference>
<evidence type="ECO:0000256" key="4">
    <source>
        <dbReference type="ARBA" id="ARBA00022448"/>
    </source>
</evidence>
<dbReference type="AlphaFoldDB" id="A0A837JBL8"/>
<dbReference type="PANTHER" id="PTHR34982:SF1">
    <property type="entry name" value="FLAGELLAR ASSEMBLY PROTEIN FLIH"/>
    <property type="match status" value="1"/>
</dbReference>
<evidence type="ECO:0000256" key="1">
    <source>
        <dbReference type="ARBA" id="ARBA00003041"/>
    </source>
</evidence>
<evidence type="ECO:0000256" key="7">
    <source>
        <dbReference type="ARBA" id="ARBA00023225"/>
    </source>
</evidence>
<feature type="domain" description="Flagellar assembly protein FliH/Type III secretion system HrpE" evidence="8">
    <location>
        <begin position="112"/>
        <end position="230"/>
    </location>
</feature>
<keyword evidence="7" id="KW-1006">Bacterial flagellum protein export</keyword>
<dbReference type="InterPro" id="IPR051472">
    <property type="entry name" value="T3SS_Stator/FliH"/>
</dbReference>
<evidence type="ECO:0000256" key="5">
    <source>
        <dbReference type="ARBA" id="ARBA00022795"/>
    </source>
</evidence>
<evidence type="ECO:0000256" key="2">
    <source>
        <dbReference type="ARBA" id="ARBA00006602"/>
    </source>
</evidence>
<sequence length="241" mass="26856">MAENVYSTAKIVSKKDDVEKYELVSFIKNDPEPETVIIDEELGQDVVDNKDSKESRVKEEEKRVVVNEIIGKIDPILQEVQNLTIKLNEISQKVTNIEQEGVTKGKDLDAQVVKAIKDLKQYAAFFEQATFQMETKLLKTSISIAQKIINIEVGENSSKIAKQTINQLLEKVKSASKVKIHLNPKDYHILKAELSLEPFIELCEDPNVIAGGVVIASDLGNFDGSVEAKVTSMLESLDLVI</sequence>
<dbReference type="Proteomes" id="UP000035462">
    <property type="component" value="Unassembled WGS sequence"/>
</dbReference>
<keyword evidence="6" id="KW-0653">Protein transport</keyword>
<comment type="caution">
    <text evidence="9">The sequence shown here is derived from an EMBL/GenBank/DDBJ whole genome shotgun (WGS) entry which is preliminary data.</text>
</comment>
<protein>
    <recommendedName>
        <fullName evidence="3">Flagellar assembly protein FliH</fullName>
    </recommendedName>
</protein>
<dbReference type="InterPro" id="IPR018035">
    <property type="entry name" value="Flagellar_FliH/T3SS_HrpE"/>
</dbReference>
<evidence type="ECO:0000313" key="10">
    <source>
        <dbReference type="Proteomes" id="UP000035462"/>
    </source>
</evidence>
<comment type="similarity">
    <text evidence="2">Belongs to the FliH family.</text>
</comment>
<evidence type="ECO:0000259" key="8">
    <source>
        <dbReference type="Pfam" id="PF02108"/>
    </source>
</evidence>
<keyword evidence="9" id="KW-0969">Cilium</keyword>
<proteinExistence type="inferred from homology"/>
<dbReference type="PANTHER" id="PTHR34982">
    <property type="entry name" value="YOP PROTEINS TRANSLOCATION PROTEIN L"/>
    <property type="match status" value="1"/>
</dbReference>
<evidence type="ECO:0000313" key="9">
    <source>
        <dbReference type="EMBL" id="KLE05199.1"/>
    </source>
</evidence>
<organism evidence="9 10">
    <name type="scientific">Aliarcobacter butzleri L352</name>
    <dbReference type="NCBI Taxonomy" id="1447260"/>
    <lineage>
        <taxon>Bacteria</taxon>
        <taxon>Pseudomonadati</taxon>
        <taxon>Campylobacterota</taxon>
        <taxon>Epsilonproteobacteria</taxon>
        <taxon>Campylobacterales</taxon>
        <taxon>Arcobacteraceae</taxon>
        <taxon>Aliarcobacter</taxon>
    </lineage>
</organism>
<dbReference type="EMBL" id="JAIT01000035">
    <property type="protein sequence ID" value="KLE05199.1"/>
    <property type="molecule type" value="Genomic_DNA"/>
</dbReference>
<gene>
    <name evidence="9" type="ORF">AF77_05585</name>
</gene>
<dbReference type="GO" id="GO:0044781">
    <property type="term" value="P:bacterial-type flagellum organization"/>
    <property type="evidence" value="ECO:0007669"/>
    <property type="project" value="UniProtKB-KW"/>
</dbReference>
<evidence type="ECO:0000256" key="3">
    <source>
        <dbReference type="ARBA" id="ARBA00016507"/>
    </source>
</evidence>